<reference evidence="2" key="2">
    <citation type="journal article" date="2024" name="Nature">
        <title>Anoxygenic phototroph of the Chloroflexota uses a type I reaction centre.</title>
        <authorList>
            <person name="Tsuji J.M."/>
            <person name="Shaw N.A."/>
            <person name="Nagashima S."/>
            <person name="Venkiteswaran J.J."/>
            <person name="Schiff S.L."/>
            <person name="Watanabe T."/>
            <person name="Fukui M."/>
            <person name="Hanada S."/>
            <person name="Tank M."/>
            <person name="Neufeld J.D."/>
        </authorList>
    </citation>
    <scope>NUCLEOTIDE SEQUENCE</scope>
    <source>
        <strain evidence="2">L227-S17</strain>
    </source>
</reference>
<dbReference type="RefSeq" id="WP_341470519.1">
    <property type="nucleotide sequence ID" value="NZ_CP128400.1"/>
</dbReference>
<dbReference type="EMBL" id="CP128400">
    <property type="protein sequence ID" value="WJW68614.1"/>
    <property type="molecule type" value="Genomic_DNA"/>
</dbReference>
<evidence type="ECO:0000313" key="3">
    <source>
        <dbReference type="Proteomes" id="UP000521676"/>
    </source>
</evidence>
<evidence type="ECO:0000313" key="1">
    <source>
        <dbReference type="EMBL" id="NWJ48683.1"/>
    </source>
</evidence>
<proteinExistence type="predicted"/>
<keyword evidence="4" id="KW-1185">Reference proteome</keyword>
<protein>
    <submittedName>
        <fullName evidence="1">Uncharacterized protein</fullName>
    </submittedName>
</protein>
<evidence type="ECO:0000313" key="4">
    <source>
        <dbReference type="Proteomes" id="UP001431572"/>
    </source>
</evidence>
<name>A0A8T7M9K3_9CHLR</name>
<dbReference type="Proteomes" id="UP001431572">
    <property type="component" value="Chromosome 2"/>
</dbReference>
<organism evidence="1 3">
    <name type="scientific">Candidatus Chlorohelix allophototropha</name>
    <dbReference type="NCBI Taxonomy" id="3003348"/>
    <lineage>
        <taxon>Bacteria</taxon>
        <taxon>Bacillati</taxon>
        <taxon>Chloroflexota</taxon>
        <taxon>Chloroflexia</taxon>
        <taxon>Candidatus Chloroheliales</taxon>
        <taxon>Candidatus Chloroheliaceae</taxon>
        <taxon>Candidatus Chlorohelix</taxon>
    </lineage>
</organism>
<accession>A0A8T7M9K3</accession>
<gene>
    <name evidence="1" type="ORF">HXX08_22715</name>
    <name evidence="2" type="ORF">OZ401_004228</name>
</gene>
<reference evidence="1 3" key="1">
    <citation type="submission" date="2020-06" db="EMBL/GenBank/DDBJ databases">
        <title>Anoxygenic phototrophic Chloroflexota member uses a Type I reaction center.</title>
        <authorList>
            <person name="Tsuji J.M."/>
            <person name="Shaw N.A."/>
            <person name="Nagashima S."/>
            <person name="Venkiteswaran J."/>
            <person name="Schiff S.L."/>
            <person name="Hanada S."/>
            <person name="Tank M."/>
            <person name="Neufeld J.D."/>
        </authorList>
    </citation>
    <scope>NUCLEOTIDE SEQUENCE [LARGE SCALE GENOMIC DNA]</scope>
    <source>
        <strain evidence="1">L227-S17</strain>
    </source>
</reference>
<dbReference type="EMBL" id="JACATZ010000003">
    <property type="protein sequence ID" value="NWJ48683.1"/>
    <property type="molecule type" value="Genomic_DNA"/>
</dbReference>
<sequence>MATVESIIPSALWAADFTMTVLDPNGRNPSTIIRNTDAWQLKVDINLSGLIVPLVGGTFHIQPYIEALGADQEGKLVAEKTQALTGASNYSLTFNVPNAASYPIVPGGVKLDPGPYRLTLVLTYTNLVNNPDEIAGFVEGPVIQIYLP</sequence>
<dbReference type="AlphaFoldDB" id="A0A8T7M9K3"/>
<dbReference type="Proteomes" id="UP000521676">
    <property type="component" value="Unassembled WGS sequence"/>
</dbReference>
<evidence type="ECO:0000313" key="2">
    <source>
        <dbReference type="EMBL" id="WJW68614.1"/>
    </source>
</evidence>